<evidence type="ECO:0000313" key="2">
    <source>
        <dbReference type="EMBL" id="SCE83842.1"/>
    </source>
</evidence>
<evidence type="ECO:0000313" key="3">
    <source>
        <dbReference type="Proteomes" id="UP000198253"/>
    </source>
</evidence>
<gene>
    <name evidence="2" type="ORF">GA0070618_1299</name>
</gene>
<dbReference type="Proteomes" id="UP000198253">
    <property type="component" value="Chromosome I"/>
</dbReference>
<keyword evidence="3" id="KW-1185">Reference proteome</keyword>
<evidence type="ECO:0000256" key="1">
    <source>
        <dbReference type="SAM" id="Phobius"/>
    </source>
</evidence>
<organism evidence="2 3">
    <name type="scientific">Micromonospora echinospora</name>
    <name type="common">Micromonospora purpurea</name>
    <dbReference type="NCBI Taxonomy" id="1877"/>
    <lineage>
        <taxon>Bacteria</taxon>
        <taxon>Bacillati</taxon>
        <taxon>Actinomycetota</taxon>
        <taxon>Actinomycetes</taxon>
        <taxon>Micromonosporales</taxon>
        <taxon>Micromonosporaceae</taxon>
        <taxon>Micromonospora</taxon>
    </lineage>
</organism>
<feature type="transmembrane region" description="Helical" evidence="1">
    <location>
        <begin position="21"/>
        <end position="40"/>
    </location>
</feature>
<accession>A0A1C4VIM1</accession>
<evidence type="ECO:0008006" key="4">
    <source>
        <dbReference type="Google" id="ProtNLM"/>
    </source>
</evidence>
<keyword evidence="1" id="KW-0812">Transmembrane</keyword>
<reference evidence="3" key="1">
    <citation type="submission" date="2016-06" db="EMBL/GenBank/DDBJ databases">
        <authorList>
            <person name="Varghese N."/>
            <person name="Submissions Spin"/>
        </authorList>
    </citation>
    <scope>NUCLEOTIDE SEQUENCE [LARGE SCALE GENOMIC DNA]</scope>
    <source>
        <strain evidence="3">DSM 43816</strain>
    </source>
</reference>
<feature type="transmembrane region" description="Helical" evidence="1">
    <location>
        <begin position="46"/>
        <end position="66"/>
    </location>
</feature>
<name>A0A1C4VIM1_MICEC</name>
<keyword evidence="1" id="KW-1133">Transmembrane helix</keyword>
<dbReference type="AlphaFoldDB" id="A0A1C4VIM1"/>
<dbReference type="EMBL" id="LT607413">
    <property type="protein sequence ID" value="SCE83842.1"/>
    <property type="molecule type" value="Genomic_DNA"/>
</dbReference>
<proteinExistence type="predicted"/>
<protein>
    <recommendedName>
        <fullName evidence="4">PH domain-containing protein</fullName>
    </recommendedName>
</protein>
<feature type="transmembrane region" description="Helical" evidence="1">
    <location>
        <begin position="114"/>
        <end position="132"/>
    </location>
</feature>
<keyword evidence="1" id="KW-0472">Membrane</keyword>
<dbReference type="InParanoid" id="A0A1C4VIM1"/>
<sequence length="249" mass="27376">MRGHYRAGMHAVITRALRRQRITVVGAVVLGLAWGLLVRARSDDGLLTVVPMLLLLVGSGVVLFRGPSRAALRVDPDAVVTYAPPRAPAPFAAFAVAWLCFQLVRYGGERELGLFRWLLVVGSMALVVFVVVDRWRQVPMVDLSPEGVGFGRPRRTFFVPWSALAAGQPILPTAQSRALRLVLARPELVSREGGRRRRTDRELLPTHDVDVAPDFLAAAIRHYLDHPAHRPAIGTVAEHARLCRALSGE</sequence>